<protein>
    <submittedName>
        <fullName evidence="2">Uncharacterized protein</fullName>
    </submittedName>
</protein>
<keyword evidence="3" id="KW-1185">Reference proteome</keyword>
<accession>A0A0C2Y516</accession>
<dbReference type="EMBL" id="KN831808">
    <property type="protein sequence ID" value="KIM36127.1"/>
    <property type="molecule type" value="Genomic_DNA"/>
</dbReference>
<evidence type="ECO:0000313" key="3">
    <source>
        <dbReference type="Proteomes" id="UP000053424"/>
    </source>
</evidence>
<feature type="region of interest" description="Disordered" evidence="1">
    <location>
        <begin position="61"/>
        <end position="81"/>
    </location>
</feature>
<evidence type="ECO:0000313" key="2">
    <source>
        <dbReference type="EMBL" id="KIM36127.1"/>
    </source>
</evidence>
<organism evidence="2 3">
    <name type="scientific">Hebeloma cylindrosporum</name>
    <dbReference type="NCBI Taxonomy" id="76867"/>
    <lineage>
        <taxon>Eukaryota</taxon>
        <taxon>Fungi</taxon>
        <taxon>Dikarya</taxon>
        <taxon>Basidiomycota</taxon>
        <taxon>Agaricomycotina</taxon>
        <taxon>Agaricomycetes</taxon>
        <taxon>Agaricomycetidae</taxon>
        <taxon>Agaricales</taxon>
        <taxon>Agaricineae</taxon>
        <taxon>Hymenogastraceae</taxon>
        <taxon>Hebeloma</taxon>
    </lineage>
</organism>
<gene>
    <name evidence="2" type="ORF">M413DRAFT_31881</name>
</gene>
<proteinExistence type="predicted"/>
<reference evidence="3" key="2">
    <citation type="submission" date="2015-01" db="EMBL/GenBank/DDBJ databases">
        <title>Evolutionary Origins and Diversification of the Mycorrhizal Mutualists.</title>
        <authorList>
            <consortium name="DOE Joint Genome Institute"/>
            <consortium name="Mycorrhizal Genomics Consortium"/>
            <person name="Kohler A."/>
            <person name="Kuo A."/>
            <person name="Nagy L.G."/>
            <person name="Floudas D."/>
            <person name="Copeland A."/>
            <person name="Barry K.W."/>
            <person name="Cichocki N."/>
            <person name="Veneault-Fourrey C."/>
            <person name="LaButti K."/>
            <person name="Lindquist E.A."/>
            <person name="Lipzen A."/>
            <person name="Lundell T."/>
            <person name="Morin E."/>
            <person name="Murat C."/>
            <person name="Riley R."/>
            <person name="Ohm R."/>
            <person name="Sun H."/>
            <person name="Tunlid A."/>
            <person name="Henrissat B."/>
            <person name="Grigoriev I.V."/>
            <person name="Hibbett D.S."/>
            <person name="Martin F."/>
        </authorList>
    </citation>
    <scope>NUCLEOTIDE SEQUENCE [LARGE SCALE GENOMIC DNA]</scope>
    <source>
        <strain evidence="3">h7</strain>
    </source>
</reference>
<feature type="compositionally biased region" description="Low complexity" evidence="1">
    <location>
        <begin position="72"/>
        <end position="81"/>
    </location>
</feature>
<dbReference type="AlphaFoldDB" id="A0A0C2Y516"/>
<reference evidence="2 3" key="1">
    <citation type="submission" date="2014-04" db="EMBL/GenBank/DDBJ databases">
        <authorList>
            <consortium name="DOE Joint Genome Institute"/>
            <person name="Kuo A."/>
            <person name="Gay G."/>
            <person name="Dore J."/>
            <person name="Kohler A."/>
            <person name="Nagy L.G."/>
            <person name="Floudas D."/>
            <person name="Copeland A."/>
            <person name="Barry K.W."/>
            <person name="Cichocki N."/>
            <person name="Veneault-Fourrey C."/>
            <person name="LaButti K."/>
            <person name="Lindquist E.A."/>
            <person name="Lipzen A."/>
            <person name="Lundell T."/>
            <person name="Morin E."/>
            <person name="Murat C."/>
            <person name="Sun H."/>
            <person name="Tunlid A."/>
            <person name="Henrissat B."/>
            <person name="Grigoriev I.V."/>
            <person name="Hibbett D.S."/>
            <person name="Martin F."/>
            <person name="Nordberg H.P."/>
            <person name="Cantor M.N."/>
            <person name="Hua S.X."/>
        </authorList>
    </citation>
    <scope>NUCLEOTIDE SEQUENCE [LARGE SCALE GENOMIC DNA]</scope>
    <source>
        <strain evidence="3">h7</strain>
    </source>
</reference>
<dbReference type="OrthoDB" id="3021659at2759"/>
<dbReference type="HOGENOM" id="CLU_1390399_0_0_1"/>
<dbReference type="Proteomes" id="UP000053424">
    <property type="component" value="Unassembled WGS sequence"/>
</dbReference>
<name>A0A0C2Y516_HEBCY</name>
<evidence type="ECO:0000256" key="1">
    <source>
        <dbReference type="SAM" id="MobiDB-lite"/>
    </source>
</evidence>
<sequence>MKAQTVTPKASRFTPIPKTPRVPCRIAAVRTGEITARLFNGGPLDSQVSDMQYFMLTTGTPLRGSTQEERAPLSPSSTTNSPLIHSLIESSPVIESQHKLVYPSPVQRVNTPPPSHPAPMLLTQQPVHEELSIEEEEFIHFLRRIHGQDSRDFMKIIREAQEAEQRALHEVHSLESKNYKLLQILQANKIVIPKFL</sequence>